<keyword evidence="2" id="KW-1185">Reference proteome</keyword>
<evidence type="ECO:0000313" key="2">
    <source>
        <dbReference type="Proteomes" id="UP001177160"/>
    </source>
</evidence>
<sequence>MSKAFDYLNRLGQFVSTNPNVLCLLGLGSMSEISRMDAYSDMDFFLIVETGHKQAFISDLSWLAVEPILFQFRNTRDGYKVLFKGDVFAEFAVFEAEELPEIAFTEGKVIFAKSSFDLNWIVPKKVPNIQRRSSEFLMNEALTNLYIGLKRDHRGETASAFTFIQVYASGLISELFQDIYPTKPILIDPFVSERRIENRFVEAFDTLSTFKQGYTKNRESAKAAVTFLKTHFNPNEAMVQTILELCDSSL</sequence>
<proteinExistence type="predicted"/>
<comment type="caution">
    <text evidence="1">The sequence shown here is derived from an EMBL/GenBank/DDBJ whole genome shotgun (WGS) entry which is preliminary data.</text>
</comment>
<dbReference type="Gene3D" id="3.30.460.10">
    <property type="entry name" value="Beta Polymerase, domain 2"/>
    <property type="match status" value="1"/>
</dbReference>
<protein>
    <recommendedName>
        <fullName evidence="3">Streptomycin adenylyltransferase</fullName>
    </recommendedName>
</protein>
<evidence type="ECO:0008006" key="3">
    <source>
        <dbReference type="Google" id="ProtNLM"/>
    </source>
</evidence>
<accession>A0ABT2Y715</accession>
<organism evidence="1 2">
    <name type="scientific">Paracholeplasma manati</name>
    <dbReference type="NCBI Taxonomy" id="591373"/>
    <lineage>
        <taxon>Bacteria</taxon>
        <taxon>Bacillati</taxon>
        <taxon>Mycoplasmatota</taxon>
        <taxon>Mollicutes</taxon>
        <taxon>Acholeplasmatales</taxon>
        <taxon>Acholeplasmataceae</taxon>
        <taxon>Paracholeplasma</taxon>
    </lineage>
</organism>
<dbReference type="InterPro" id="IPR043519">
    <property type="entry name" value="NT_sf"/>
</dbReference>
<reference evidence="1" key="1">
    <citation type="submission" date="2022-09" db="EMBL/GenBank/DDBJ databases">
        <title>Novel Mycoplasma species identified in domestic and wild animals.</title>
        <authorList>
            <person name="Volokhov D.V."/>
            <person name="Furtak V.A."/>
            <person name="Zagorodnyaya T.A."/>
        </authorList>
    </citation>
    <scope>NUCLEOTIDE SEQUENCE</scope>
    <source>
        <strain evidence="1">Oakley</strain>
    </source>
</reference>
<name>A0ABT2Y715_9MOLU</name>
<dbReference type="RefSeq" id="WP_263608716.1">
    <property type="nucleotide sequence ID" value="NZ_JAOVQM010000006.1"/>
</dbReference>
<gene>
    <name evidence="1" type="ORF">N7548_06785</name>
</gene>
<dbReference type="Proteomes" id="UP001177160">
    <property type="component" value="Unassembled WGS sequence"/>
</dbReference>
<evidence type="ECO:0000313" key="1">
    <source>
        <dbReference type="EMBL" id="MCV2232526.1"/>
    </source>
</evidence>
<dbReference type="EMBL" id="JAOVQM010000006">
    <property type="protein sequence ID" value="MCV2232526.1"/>
    <property type="molecule type" value="Genomic_DNA"/>
</dbReference>